<accession>A0A813YR01</accession>
<comment type="caution">
    <text evidence="2">The sequence shown here is derived from an EMBL/GenBank/DDBJ whole genome shotgun (WGS) entry which is preliminary data.</text>
</comment>
<gene>
    <name evidence="2" type="ORF">OXX778_LOCUS10752</name>
</gene>
<organism evidence="2 3">
    <name type="scientific">Brachionus calyciflorus</name>
    <dbReference type="NCBI Taxonomy" id="104777"/>
    <lineage>
        <taxon>Eukaryota</taxon>
        <taxon>Metazoa</taxon>
        <taxon>Spiralia</taxon>
        <taxon>Gnathifera</taxon>
        <taxon>Rotifera</taxon>
        <taxon>Eurotatoria</taxon>
        <taxon>Monogononta</taxon>
        <taxon>Pseudotrocha</taxon>
        <taxon>Ploima</taxon>
        <taxon>Brachionidae</taxon>
        <taxon>Brachionus</taxon>
    </lineage>
</organism>
<dbReference type="EMBL" id="CAJNOC010001743">
    <property type="protein sequence ID" value="CAF0887827.1"/>
    <property type="molecule type" value="Genomic_DNA"/>
</dbReference>
<evidence type="ECO:0000313" key="2">
    <source>
        <dbReference type="EMBL" id="CAF0887827.1"/>
    </source>
</evidence>
<proteinExistence type="predicted"/>
<protein>
    <submittedName>
        <fullName evidence="2">Uncharacterized protein</fullName>
    </submittedName>
</protein>
<sequence length="228" mass="25876">MGQCTGKIKQGEEDKLHATNIKNGSPVVPKVQGSVPKVSLPQSEKGDFSRICTKLICDEVLNEVAENLNKFCIDLEEKLDSKLSLRATSRFEQVLKEGEVDDMELLNKCQSICKPTIFVPKTDQSLYSTQNGIIELLNVRSNKNSINTFKKKSRKHVANVFKKSTDLSIDNDLRFSKKYADKLLVKFNDILETSKKKRPKIKKGKIPSKGKMNLKLDRRKKHNLKIIS</sequence>
<evidence type="ECO:0000256" key="1">
    <source>
        <dbReference type="SAM" id="MobiDB-lite"/>
    </source>
</evidence>
<keyword evidence="3" id="KW-1185">Reference proteome</keyword>
<reference evidence="2" key="1">
    <citation type="submission" date="2021-02" db="EMBL/GenBank/DDBJ databases">
        <authorList>
            <person name="Nowell W R."/>
        </authorList>
    </citation>
    <scope>NUCLEOTIDE SEQUENCE</scope>
    <source>
        <strain evidence="2">Ploen Becks lab</strain>
    </source>
</reference>
<name>A0A813YR01_9BILA</name>
<dbReference type="Proteomes" id="UP000663879">
    <property type="component" value="Unassembled WGS sequence"/>
</dbReference>
<evidence type="ECO:0000313" key="3">
    <source>
        <dbReference type="Proteomes" id="UP000663879"/>
    </source>
</evidence>
<dbReference type="AlphaFoldDB" id="A0A813YR01"/>
<feature type="region of interest" description="Disordered" evidence="1">
    <location>
        <begin position="1"/>
        <end position="25"/>
    </location>
</feature>
<dbReference type="OrthoDB" id="10626251at2759"/>